<dbReference type="Pfam" id="PF20151">
    <property type="entry name" value="DUF6533"/>
    <property type="match status" value="1"/>
</dbReference>
<dbReference type="InParanoid" id="A0A286U5Y4"/>
<comment type="caution">
    <text evidence="3">The sequence shown here is derived from an EMBL/GenBank/DDBJ whole genome shotgun (WGS) entry which is preliminary data.</text>
</comment>
<accession>A0A286U5Y4</accession>
<keyword evidence="4" id="KW-1185">Reference proteome</keyword>
<keyword evidence="1" id="KW-1133">Transmembrane helix</keyword>
<evidence type="ECO:0000256" key="1">
    <source>
        <dbReference type="SAM" id="Phobius"/>
    </source>
</evidence>
<evidence type="ECO:0000313" key="3">
    <source>
        <dbReference type="EMBL" id="PAV14983.1"/>
    </source>
</evidence>
<gene>
    <name evidence="3" type="ORF">PNOK_0953600</name>
</gene>
<feature type="transmembrane region" description="Helical" evidence="1">
    <location>
        <begin position="104"/>
        <end position="123"/>
    </location>
</feature>
<dbReference type="InterPro" id="IPR045340">
    <property type="entry name" value="DUF6533"/>
</dbReference>
<keyword evidence="1" id="KW-0812">Transmembrane</keyword>
<protein>
    <recommendedName>
        <fullName evidence="2">DUF6533 domain-containing protein</fullName>
    </recommendedName>
</protein>
<keyword evidence="1" id="KW-0472">Membrane</keyword>
<dbReference type="AlphaFoldDB" id="A0A286U5Y4"/>
<feature type="domain" description="DUF6533" evidence="2">
    <location>
        <begin position="23"/>
        <end position="68"/>
    </location>
</feature>
<proteinExistence type="predicted"/>
<organism evidence="3 4">
    <name type="scientific">Pyrrhoderma noxium</name>
    <dbReference type="NCBI Taxonomy" id="2282107"/>
    <lineage>
        <taxon>Eukaryota</taxon>
        <taxon>Fungi</taxon>
        <taxon>Dikarya</taxon>
        <taxon>Basidiomycota</taxon>
        <taxon>Agaricomycotina</taxon>
        <taxon>Agaricomycetes</taxon>
        <taxon>Hymenochaetales</taxon>
        <taxon>Hymenochaetaceae</taxon>
        <taxon>Pyrrhoderma</taxon>
    </lineage>
</organism>
<dbReference type="EMBL" id="NBII01000011">
    <property type="protein sequence ID" value="PAV14983.1"/>
    <property type="molecule type" value="Genomic_DNA"/>
</dbReference>
<feature type="transmembrane region" description="Helical" evidence="1">
    <location>
        <begin position="20"/>
        <end position="40"/>
    </location>
</feature>
<evidence type="ECO:0000313" key="4">
    <source>
        <dbReference type="Proteomes" id="UP000217199"/>
    </source>
</evidence>
<name>A0A286U5Y4_9AGAM</name>
<feature type="transmembrane region" description="Helical" evidence="1">
    <location>
        <begin position="156"/>
        <end position="175"/>
    </location>
</feature>
<evidence type="ECO:0000259" key="2">
    <source>
        <dbReference type="Pfam" id="PF20151"/>
    </source>
</evidence>
<reference evidence="3 4" key="1">
    <citation type="journal article" date="2017" name="Mol. Ecol.">
        <title>Comparative and population genomic landscape of Phellinus noxius: A hypervariable fungus causing root rot in trees.</title>
        <authorList>
            <person name="Chung C.L."/>
            <person name="Lee T.J."/>
            <person name="Akiba M."/>
            <person name="Lee H.H."/>
            <person name="Kuo T.H."/>
            <person name="Liu D."/>
            <person name="Ke H.M."/>
            <person name="Yokoi T."/>
            <person name="Roa M.B."/>
            <person name="Lu M.J."/>
            <person name="Chang Y.Y."/>
            <person name="Ann P.J."/>
            <person name="Tsai J.N."/>
            <person name="Chen C.Y."/>
            <person name="Tzean S.S."/>
            <person name="Ota Y."/>
            <person name="Hattori T."/>
            <person name="Sahashi N."/>
            <person name="Liou R.F."/>
            <person name="Kikuchi T."/>
            <person name="Tsai I.J."/>
        </authorList>
    </citation>
    <scope>NUCLEOTIDE SEQUENCE [LARGE SCALE GENOMIC DNA]</scope>
    <source>
        <strain evidence="3 4">FFPRI411160</strain>
    </source>
</reference>
<sequence length="240" mass="27192">MDMDQYSISDLEYNILDSQQNTYVTVATIAVIVYDSMITLEKEIKYFWGEPFSFNLLLFFLVRYSSFISPLTSYFLYNIVNCGIDILVLRTLALCHNGRNISIFLYSLVTIEAIIVFIISLKADPLFSVTSLKFGLHLSFCDENIDLASSILIPNIVSWLLPVLTSLFLMVLAIYKSADYWKMSSGFKGLKLVEVLIRDQAVYFFVRMMFNLKEAGELGVNGGTNYRPSLSGTLSSPEFA</sequence>
<dbReference type="Proteomes" id="UP000217199">
    <property type="component" value="Unassembled WGS sequence"/>
</dbReference>